<reference evidence="1" key="1">
    <citation type="submission" date="2019-10" db="EMBL/GenBank/DDBJ databases">
        <title>Conservation and host-specific expression of non-tandemly repeated heterogenous ribosome RNA gene in arbuscular mycorrhizal fungi.</title>
        <authorList>
            <person name="Maeda T."/>
            <person name="Kobayashi Y."/>
            <person name="Nakagawa T."/>
            <person name="Ezawa T."/>
            <person name="Yamaguchi K."/>
            <person name="Bino T."/>
            <person name="Nishimoto Y."/>
            <person name="Shigenobu S."/>
            <person name="Kawaguchi M."/>
        </authorList>
    </citation>
    <scope>NUCLEOTIDE SEQUENCE</scope>
    <source>
        <strain evidence="1">HR1</strain>
    </source>
</reference>
<sequence>MFSVCYSLSVDKKAKGQSKGRKDTWNDANCNILELCIDTFEASNNSMNVDWRNLEVPIESSISCRNRIHMTIS</sequence>
<dbReference type="EMBL" id="BLAL01000242">
    <property type="protein sequence ID" value="GES95572.1"/>
    <property type="molecule type" value="Genomic_DNA"/>
</dbReference>
<protein>
    <submittedName>
        <fullName evidence="1">Uncharacterized protein</fullName>
    </submittedName>
</protein>
<evidence type="ECO:0000313" key="1">
    <source>
        <dbReference type="EMBL" id="GES95572.1"/>
    </source>
</evidence>
<accession>A0A8H3QXX7</accession>
<organism evidence="1 2">
    <name type="scientific">Rhizophagus clarus</name>
    <dbReference type="NCBI Taxonomy" id="94130"/>
    <lineage>
        <taxon>Eukaryota</taxon>
        <taxon>Fungi</taxon>
        <taxon>Fungi incertae sedis</taxon>
        <taxon>Mucoromycota</taxon>
        <taxon>Glomeromycotina</taxon>
        <taxon>Glomeromycetes</taxon>
        <taxon>Glomerales</taxon>
        <taxon>Glomeraceae</taxon>
        <taxon>Rhizophagus</taxon>
    </lineage>
</organism>
<name>A0A8H3QXX7_9GLOM</name>
<gene>
    <name evidence="1" type="ORF">RCL2_002223200</name>
</gene>
<dbReference type="AlphaFoldDB" id="A0A8H3QXX7"/>
<comment type="caution">
    <text evidence="1">The sequence shown here is derived from an EMBL/GenBank/DDBJ whole genome shotgun (WGS) entry which is preliminary data.</text>
</comment>
<evidence type="ECO:0000313" key="2">
    <source>
        <dbReference type="Proteomes" id="UP000615446"/>
    </source>
</evidence>
<proteinExistence type="predicted"/>
<dbReference type="Proteomes" id="UP000615446">
    <property type="component" value="Unassembled WGS sequence"/>
</dbReference>